<dbReference type="EMBL" id="JBDXMI010000001">
    <property type="protein sequence ID" value="MEO9386143.1"/>
    <property type="molecule type" value="Genomic_DNA"/>
</dbReference>
<accession>A0ABV0IXY9</accession>
<dbReference type="Pfam" id="PF08889">
    <property type="entry name" value="WbqC"/>
    <property type="match status" value="1"/>
</dbReference>
<reference evidence="1 2" key="1">
    <citation type="submission" date="2024-05" db="EMBL/GenBank/DDBJ databases">
        <authorList>
            <person name="De Oliveira J.P."/>
            <person name="Noriler S.A."/>
            <person name="De Oliveira A.G."/>
            <person name="Sipoli D.S."/>
        </authorList>
    </citation>
    <scope>NUCLEOTIDE SEQUENCE [LARGE SCALE GENOMIC DNA]</scope>
    <source>
        <strain evidence="1 2">LABIM192</strain>
    </source>
</reference>
<dbReference type="Proteomes" id="UP001462502">
    <property type="component" value="Unassembled WGS sequence"/>
</dbReference>
<sequence>MTFTLSAHQPAYLPWLGYFDKIARADVFVFLDTVQFERNSFINRNRIKGPGGGQWLTIPVRQKGHLRSSLRDTEMDDAQPWRDKHLRAIATNYAKAPDFRAKFARLEPLYRMPSRNLAEFCWAQLQFWLAELQIDTRLARSSQLSELGKKSDLVLDLCRHFDADHYLSGALGRNYLREQDFAEAGIAIDYQSFTPAPYPQLYGAFEPGLSVLDWWMNRADPGAGFPS</sequence>
<protein>
    <submittedName>
        <fullName evidence="1">WbqC family protein</fullName>
    </submittedName>
</protein>
<keyword evidence="2" id="KW-1185">Reference proteome</keyword>
<gene>
    <name evidence="1" type="ORF">ABI908_18765</name>
</gene>
<evidence type="ECO:0000313" key="1">
    <source>
        <dbReference type="EMBL" id="MEO9386143.1"/>
    </source>
</evidence>
<dbReference type="InterPro" id="IPR014985">
    <property type="entry name" value="WbqC"/>
</dbReference>
<proteinExistence type="predicted"/>
<organism evidence="1 2">
    <name type="scientific">Chromobacterium phragmitis</name>
    <dbReference type="NCBI Taxonomy" id="2202141"/>
    <lineage>
        <taxon>Bacteria</taxon>
        <taxon>Pseudomonadati</taxon>
        <taxon>Pseudomonadota</taxon>
        <taxon>Betaproteobacteria</taxon>
        <taxon>Neisseriales</taxon>
        <taxon>Chromobacteriaceae</taxon>
        <taxon>Chromobacterium</taxon>
    </lineage>
</organism>
<dbReference type="RefSeq" id="WP_168194814.1">
    <property type="nucleotide sequence ID" value="NZ_CP029495.1"/>
</dbReference>
<comment type="caution">
    <text evidence="1">The sequence shown here is derived from an EMBL/GenBank/DDBJ whole genome shotgun (WGS) entry which is preliminary data.</text>
</comment>
<evidence type="ECO:0000313" key="2">
    <source>
        <dbReference type="Proteomes" id="UP001462502"/>
    </source>
</evidence>
<name>A0ABV0IXY9_9NEIS</name>